<dbReference type="Proteomes" id="UP001558632">
    <property type="component" value="Unassembled WGS sequence"/>
</dbReference>
<accession>A0ABR3K5B3</accession>
<evidence type="ECO:0000313" key="2">
    <source>
        <dbReference type="Proteomes" id="UP001558632"/>
    </source>
</evidence>
<gene>
    <name evidence="1" type="ORF">TSPI_03052</name>
</gene>
<dbReference type="EMBL" id="JBEUSY010000528">
    <property type="protein sequence ID" value="KAL1227839.1"/>
    <property type="molecule type" value="Genomic_DNA"/>
</dbReference>
<keyword evidence="2" id="KW-1185">Reference proteome</keyword>
<protein>
    <submittedName>
        <fullName evidence="1">Phosphoacetylglucosamine mutase</fullName>
    </submittedName>
</protein>
<name>A0ABR3K5B3_TRISP</name>
<evidence type="ECO:0000313" key="1">
    <source>
        <dbReference type="EMBL" id="KAL1227839.1"/>
    </source>
</evidence>
<organism evidence="1 2">
    <name type="scientific">Trichinella spiralis</name>
    <name type="common">Trichina worm</name>
    <dbReference type="NCBI Taxonomy" id="6334"/>
    <lineage>
        <taxon>Eukaryota</taxon>
        <taxon>Metazoa</taxon>
        <taxon>Ecdysozoa</taxon>
        <taxon>Nematoda</taxon>
        <taxon>Enoplea</taxon>
        <taxon>Dorylaimia</taxon>
        <taxon>Trichinellida</taxon>
        <taxon>Trichinellidae</taxon>
        <taxon>Trichinella</taxon>
    </lineage>
</organism>
<proteinExistence type="predicted"/>
<sequence length="197" mass="22897">MTLTIHKKIQLDFYDEWMILRFAWNCHSELELVSSLSLLAKKSTITRASMMHTYKLMHALSVSKQLRHLDALSAQTIRYRLSAWHLTEIYGHIYRLGNSIYLTLPNKISSMGKSDTKCTNERGALRLKCTTSSLDPPLNELCYRRMTLSRENCMARSCVTTDIVNFLCTSIYQEICHRVLVFEKLRFALTAEVVFLY</sequence>
<comment type="caution">
    <text evidence="1">The sequence shown here is derived from an EMBL/GenBank/DDBJ whole genome shotgun (WGS) entry which is preliminary data.</text>
</comment>
<reference evidence="1 2" key="1">
    <citation type="submission" date="2024-07" db="EMBL/GenBank/DDBJ databases">
        <title>Enhanced genomic and transcriptomic resources for Trichinella pseudospiralis and T. spiralis underpin the discovery of pronounced molecular differences between stages and species.</title>
        <authorList>
            <person name="Pasi K.K."/>
            <person name="La Rosa G."/>
            <person name="Gomez-Morales M.A."/>
            <person name="Tosini F."/>
            <person name="Sumanam S."/>
            <person name="Young N.D."/>
            <person name="Chang B.C."/>
            <person name="Robin G.B."/>
        </authorList>
    </citation>
    <scope>NUCLEOTIDE SEQUENCE [LARGE SCALE GENOMIC DNA]</scope>
    <source>
        <strain evidence="1">ISS534</strain>
    </source>
</reference>